<dbReference type="Proteomes" id="UP001500503">
    <property type="component" value="Unassembled WGS sequence"/>
</dbReference>
<name>A0ABP8QLS5_9ACTN</name>
<dbReference type="EMBL" id="BAABHF010000038">
    <property type="protein sequence ID" value="GAA4505988.1"/>
    <property type="molecule type" value="Genomic_DNA"/>
</dbReference>
<organism evidence="2 3">
    <name type="scientific">Actinoallomurus oryzae</name>
    <dbReference type="NCBI Taxonomy" id="502180"/>
    <lineage>
        <taxon>Bacteria</taxon>
        <taxon>Bacillati</taxon>
        <taxon>Actinomycetota</taxon>
        <taxon>Actinomycetes</taxon>
        <taxon>Streptosporangiales</taxon>
        <taxon>Thermomonosporaceae</taxon>
        <taxon>Actinoallomurus</taxon>
    </lineage>
</organism>
<comment type="caution">
    <text evidence="2">The sequence shown here is derived from an EMBL/GenBank/DDBJ whole genome shotgun (WGS) entry which is preliminary data.</text>
</comment>
<proteinExistence type="predicted"/>
<protein>
    <submittedName>
        <fullName evidence="2">Uncharacterized protein</fullName>
    </submittedName>
</protein>
<evidence type="ECO:0000313" key="3">
    <source>
        <dbReference type="Proteomes" id="UP001500503"/>
    </source>
</evidence>
<sequence length="439" mass="47457">MAFTDDISGWISATASLHESTVSDEFADDAGRAAETLVDGSGLRDAPADVMRMFTRLIEVGYAQALRDVRDGEYDDGIGERPEPGTSPAPAVAPTENLFDGQARGVILQARDVNLRGATITTGSEAAAGRLIAVPAVHAPEPDAPFSYTSRHEDDGRLVIAPHADHLSLLRAGGPLSTDRYARLPWVRSFDWPTLDLTVVNNTREVAHFHEALFTVASSRTDPRPVPVILGSAKGPGVTLENLGWGPMDDCVLRFHLEHPGEDTPRTAERTWPLNGDGRPTDRTAMDDALAEAGVNVAMVEKFRYNIGRAMRRALGPFSSGEIAVVGTLEFTQAEPDGSRSRRVHPYRGIIDFSLPPLDVPRPATAARHQVRLRADGDGYTVATQISQSLTPGQTGRFTVALGADRSSVHDLTIDLRYNGAERLDCGAVALELFRPRTE</sequence>
<evidence type="ECO:0000313" key="2">
    <source>
        <dbReference type="EMBL" id="GAA4505988.1"/>
    </source>
</evidence>
<accession>A0ABP8QLS5</accession>
<keyword evidence="3" id="KW-1185">Reference proteome</keyword>
<feature type="compositionally biased region" description="Basic and acidic residues" evidence="1">
    <location>
        <begin position="73"/>
        <end position="83"/>
    </location>
</feature>
<feature type="region of interest" description="Disordered" evidence="1">
    <location>
        <begin position="73"/>
        <end position="92"/>
    </location>
</feature>
<dbReference type="RefSeq" id="WP_345469912.1">
    <property type="nucleotide sequence ID" value="NZ_BAABHF010000038.1"/>
</dbReference>
<reference evidence="3" key="1">
    <citation type="journal article" date="2019" name="Int. J. Syst. Evol. Microbiol.">
        <title>The Global Catalogue of Microorganisms (GCM) 10K type strain sequencing project: providing services to taxonomists for standard genome sequencing and annotation.</title>
        <authorList>
            <consortium name="The Broad Institute Genomics Platform"/>
            <consortium name="The Broad Institute Genome Sequencing Center for Infectious Disease"/>
            <person name="Wu L."/>
            <person name="Ma J."/>
        </authorList>
    </citation>
    <scope>NUCLEOTIDE SEQUENCE [LARGE SCALE GENOMIC DNA]</scope>
    <source>
        <strain evidence="3">JCM 17933</strain>
    </source>
</reference>
<gene>
    <name evidence="2" type="ORF">GCM10023191_062500</name>
</gene>
<evidence type="ECO:0000256" key="1">
    <source>
        <dbReference type="SAM" id="MobiDB-lite"/>
    </source>
</evidence>